<protein>
    <submittedName>
        <fullName evidence="4">Alpha-amylase</fullName>
    </submittedName>
</protein>
<dbReference type="RefSeq" id="WP_208739038.1">
    <property type="nucleotide sequence ID" value="NZ_CP024915.1"/>
</dbReference>
<dbReference type="Gene3D" id="3.20.20.80">
    <property type="entry name" value="Glycosidases"/>
    <property type="match status" value="1"/>
</dbReference>
<dbReference type="CDD" id="cd11354">
    <property type="entry name" value="AmyAc_bac_CMD_like"/>
    <property type="match status" value="1"/>
</dbReference>
<dbReference type="Proteomes" id="UP000239187">
    <property type="component" value="Chromosome"/>
</dbReference>
<reference evidence="4 5" key="1">
    <citation type="submission" date="2017-11" db="EMBL/GenBank/DDBJ databases">
        <title>Draft genome of Arthrobacter agilis strain UMCV2, a plant growth-promoting rhizobacterium and biocontrol capacity of phytopathogenic fungi.</title>
        <authorList>
            <person name="Martinez-Camara R."/>
            <person name="Santoyo G."/>
            <person name="Moreno-Hagelsieb G."/>
            <person name="Valencia-Cantero E."/>
        </authorList>
    </citation>
    <scope>NUCLEOTIDE SEQUENCE [LARGE SCALE GENOMIC DNA]</scope>
    <source>
        <strain evidence="4 5">UMCV2</strain>
    </source>
</reference>
<dbReference type="Pfam" id="PF00128">
    <property type="entry name" value="Alpha-amylase"/>
    <property type="match status" value="1"/>
</dbReference>
<evidence type="ECO:0000313" key="4">
    <source>
        <dbReference type="EMBL" id="AUZ87785.1"/>
    </source>
</evidence>
<dbReference type="EMBL" id="CP024915">
    <property type="protein sequence ID" value="AUZ87785.1"/>
    <property type="molecule type" value="Genomic_DNA"/>
</dbReference>
<feature type="domain" description="Glycosyl hydrolase family 13 catalytic" evidence="3">
    <location>
        <begin position="14"/>
        <end position="362"/>
    </location>
</feature>
<evidence type="ECO:0000256" key="1">
    <source>
        <dbReference type="ARBA" id="ARBA00022801"/>
    </source>
</evidence>
<dbReference type="PANTHER" id="PTHR10357">
    <property type="entry name" value="ALPHA-AMYLASE FAMILY MEMBER"/>
    <property type="match status" value="1"/>
</dbReference>
<dbReference type="SUPFAM" id="SSF51445">
    <property type="entry name" value="(Trans)glycosidases"/>
    <property type="match status" value="1"/>
</dbReference>
<name>A0A2L0UEU6_9MICC</name>
<dbReference type="GO" id="GO:0016798">
    <property type="term" value="F:hydrolase activity, acting on glycosyl bonds"/>
    <property type="evidence" value="ECO:0007669"/>
    <property type="project" value="UniProtKB-KW"/>
</dbReference>
<proteinExistence type="predicted"/>
<evidence type="ECO:0000313" key="5">
    <source>
        <dbReference type="Proteomes" id="UP000239187"/>
    </source>
</evidence>
<dbReference type="AlphaFoldDB" id="A0A2L0UEU6"/>
<keyword evidence="2" id="KW-0326">Glycosidase</keyword>
<dbReference type="GO" id="GO:0005975">
    <property type="term" value="P:carbohydrate metabolic process"/>
    <property type="evidence" value="ECO:0007669"/>
    <property type="project" value="InterPro"/>
</dbReference>
<dbReference type="InterPro" id="IPR006047">
    <property type="entry name" value="GH13_cat_dom"/>
</dbReference>
<keyword evidence="1" id="KW-0378">Hydrolase</keyword>
<gene>
    <name evidence="4" type="ORF">CVO76_09205</name>
</gene>
<accession>A0A2L0UEU6</accession>
<dbReference type="SMART" id="SM00642">
    <property type="entry name" value="Aamy"/>
    <property type="match status" value="1"/>
</dbReference>
<dbReference type="InterPro" id="IPR017853">
    <property type="entry name" value="GH"/>
</dbReference>
<evidence type="ECO:0000259" key="3">
    <source>
        <dbReference type="SMART" id="SM00642"/>
    </source>
</evidence>
<dbReference type="PANTHER" id="PTHR10357:SF210">
    <property type="entry name" value="MALTODEXTRIN GLUCOSIDASE"/>
    <property type="match status" value="1"/>
</dbReference>
<evidence type="ECO:0000256" key="2">
    <source>
        <dbReference type="ARBA" id="ARBA00023295"/>
    </source>
</evidence>
<sequence>MKEPDWVRHVIWWHVYPLGFVGAEKTATTDPAAAHRLLDLVPWLDYALELGASGLALGPVFASETHGYDTTDYFRIDPRLGTSEDFDTLVAEAHRRGLRILLDGVFNHTGRSFAPFQDVLADGPGAATAPWFLLDWPDGAGAGTEPGYRDFEGHHHLVALNHDEPAVVDFVAGVMEYWLGRGADGWRLDAAYAVPARFWAEVTTRVRSSHPEAWFVGEYIHGDYGSEIRAGGLDSATQYELWKAVWSSLNDANLFELAAALERHNALLGSFAPLTFIGNHDVTRIASKLIDPALLPHAVVVLLTAGGTPSIYYGDEQGYRGIKEDRAGGDDDIRPLFPPSPGDLSPVGRPTYEVHQELIGIRRRHPWLHRATTQVLQLSNELLVYRVAADGDAPLVVALNLAPDTRSAETGGAVAVLAGRATVESGTQRILLPPRTWAVLG</sequence>
<organism evidence="4 5">
    <name type="scientific">Arthrobacter agilis</name>
    <dbReference type="NCBI Taxonomy" id="37921"/>
    <lineage>
        <taxon>Bacteria</taxon>
        <taxon>Bacillati</taxon>
        <taxon>Actinomycetota</taxon>
        <taxon>Actinomycetes</taxon>
        <taxon>Micrococcales</taxon>
        <taxon>Micrococcaceae</taxon>
        <taxon>Arthrobacter</taxon>
    </lineage>
</organism>